<keyword evidence="4" id="KW-0472">Membrane</keyword>
<dbReference type="PANTHER" id="PTHR43630:SF1">
    <property type="entry name" value="POLY-BETA-1,6-N-ACETYL-D-GLUCOSAMINE SYNTHASE"/>
    <property type="match status" value="1"/>
</dbReference>
<dbReference type="EMBL" id="FQVG01000001">
    <property type="protein sequence ID" value="SHE28298.1"/>
    <property type="molecule type" value="Genomic_DNA"/>
</dbReference>
<keyword evidence="4" id="KW-0812">Transmembrane</keyword>
<dbReference type="InterPro" id="IPR029044">
    <property type="entry name" value="Nucleotide-diphossugar_trans"/>
</dbReference>
<reference evidence="6" key="1">
    <citation type="submission" date="2016-11" db="EMBL/GenBank/DDBJ databases">
        <authorList>
            <person name="Varghese N."/>
            <person name="Submissions S."/>
        </authorList>
    </citation>
    <scope>NUCLEOTIDE SEQUENCE [LARGE SCALE GENOMIC DNA]</scope>
    <source>
        <strain evidence="6">DSM 10124</strain>
    </source>
</reference>
<keyword evidence="3 5" id="KW-0808">Transferase</keyword>
<dbReference type="SUPFAM" id="SSF53448">
    <property type="entry name" value="Nucleotide-diphospho-sugar transferases"/>
    <property type="match status" value="1"/>
</dbReference>
<proteinExistence type="inferred from homology"/>
<comment type="similarity">
    <text evidence="1">Belongs to the glycosyltransferase 2 family.</text>
</comment>
<name>A0A1M4S801_9CLOT</name>
<dbReference type="CDD" id="cd06438">
    <property type="entry name" value="EpsO_like"/>
    <property type="match status" value="1"/>
</dbReference>
<dbReference type="RefSeq" id="WP_143290218.1">
    <property type="nucleotide sequence ID" value="NZ_FQVG01000001.1"/>
</dbReference>
<organism evidence="5 6">
    <name type="scientific">Caloramator proteoclasticus DSM 10124</name>
    <dbReference type="NCBI Taxonomy" id="1121262"/>
    <lineage>
        <taxon>Bacteria</taxon>
        <taxon>Bacillati</taxon>
        <taxon>Bacillota</taxon>
        <taxon>Clostridia</taxon>
        <taxon>Eubacteriales</taxon>
        <taxon>Clostridiaceae</taxon>
        <taxon>Caloramator</taxon>
    </lineage>
</organism>
<evidence type="ECO:0000313" key="5">
    <source>
        <dbReference type="EMBL" id="SHE28298.1"/>
    </source>
</evidence>
<feature type="transmembrane region" description="Helical" evidence="4">
    <location>
        <begin position="333"/>
        <end position="354"/>
    </location>
</feature>
<dbReference type="Gene3D" id="3.90.550.10">
    <property type="entry name" value="Spore Coat Polysaccharide Biosynthesis Protein SpsA, Chain A"/>
    <property type="match status" value="1"/>
</dbReference>
<evidence type="ECO:0000313" key="6">
    <source>
        <dbReference type="Proteomes" id="UP000184423"/>
    </source>
</evidence>
<feature type="transmembrane region" description="Helical" evidence="4">
    <location>
        <begin position="363"/>
        <end position="385"/>
    </location>
</feature>
<keyword evidence="2" id="KW-0328">Glycosyltransferase</keyword>
<dbReference type="AlphaFoldDB" id="A0A1M4S801"/>
<keyword evidence="6" id="KW-1185">Reference proteome</keyword>
<gene>
    <name evidence="5" type="ORF">SAMN02746091_00048</name>
</gene>
<protein>
    <submittedName>
        <fullName evidence="5">Glycosyltransferase, catalytic subunit of cellulose synthase and poly-beta-1,6-N-acetylglucosamine synthase</fullName>
    </submittedName>
</protein>
<dbReference type="PANTHER" id="PTHR43630">
    <property type="entry name" value="POLY-BETA-1,6-N-ACETYL-D-GLUCOSAMINE SYNTHASE"/>
    <property type="match status" value="1"/>
</dbReference>
<evidence type="ECO:0000256" key="3">
    <source>
        <dbReference type="ARBA" id="ARBA00022679"/>
    </source>
</evidence>
<feature type="transmembrane region" description="Helical" evidence="4">
    <location>
        <begin position="6"/>
        <end position="31"/>
    </location>
</feature>
<evidence type="ECO:0000256" key="4">
    <source>
        <dbReference type="SAM" id="Phobius"/>
    </source>
</evidence>
<evidence type="ECO:0000256" key="2">
    <source>
        <dbReference type="ARBA" id="ARBA00022676"/>
    </source>
</evidence>
<keyword evidence="4" id="KW-1133">Transmembrane helix</keyword>
<dbReference type="Proteomes" id="UP000184423">
    <property type="component" value="Unassembled WGS sequence"/>
</dbReference>
<feature type="transmembrane region" description="Helical" evidence="4">
    <location>
        <begin position="307"/>
        <end position="327"/>
    </location>
</feature>
<evidence type="ECO:0000256" key="1">
    <source>
        <dbReference type="ARBA" id="ARBA00006739"/>
    </source>
</evidence>
<sequence>MQFVFMSIFFLLQIYYLGFIYYYSLISLWGFRLNKRKDFKPIKSFALVVAAHNESSVVGSIVDNLKKLNYPRELYDIYVIADNCTDNTASIARQAEAIVYERFNDELRGKGYALKEFFEEYLFNLKKKYDAICIFDADNLVSKKFLLKMNNRLLEGNKVIQGYLDTKNPDDSWITVSSALAYWITSRAFQLARENLGLCAALGGTGFCVDYNTLKELGWNALSLTEDLEFSMKCVLKGITVHWEHEAKIYDEKPLTLKASIRQRIRWMQGHWDCAYRYTTALFRKAIKDRDIVALDAAFYLLQPSKVIANLFVLVMLFLKILFPEIWFSKIILPLWLLGISLGINYIIPILILIKEGVALKYILGLIPCYFYGLTWFPVTVMGWIKRKEKQWVHTIHTRSLTIEEIQNREGRDGGVDIEQSYQSI</sequence>
<accession>A0A1M4S801</accession>
<dbReference type="Pfam" id="PF13641">
    <property type="entry name" value="Glyco_tranf_2_3"/>
    <property type="match status" value="1"/>
</dbReference>
<dbReference type="GO" id="GO:0016757">
    <property type="term" value="F:glycosyltransferase activity"/>
    <property type="evidence" value="ECO:0007669"/>
    <property type="project" value="UniProtKB-KW"/>
</dbReference>